<accession>A0A1V0PDG8</accession>
<sequence length="160" mass="19207">MELSQYFTLQKKRSDNEFENMIRCINDNGTHLNEEETEALRYDYFAQAYYWNFYALQNYFEKKFNLCKCDNLLMEKNIFEDLIEIASKVLSAYQQMSQKEAKEIAEKLFSNYHETSNGEQEYGTKYYEAVEKLIEDLKEIKSIKLGENEKIFYTCIDKTN</sequence>
<name>A0A1V0PDG8_LACLC</name>
<organism evidence="1 2">
    <name type="scientific">Lactococcus lactis subsp. cremoris</name>
    <name type="common">Streptococcus cremoris</name>
    <dbReference type="NCBI Taxonomy" id="1359"/>
    <lineage>
        <taxon>Bacteria</taxon>
        <taxon>Bacillati</taxon>
        <taxon>Bacillota</taxon>
        <taxon>Bacilli</taxon>
        <taxon>Lactobacillales</taxon>
        <taxon>Streptococcaceae</taxon>
        <taxon>Lactococcus</taxon>
    </lineage>
</organism>
<keyword evidence="1" id="KW-0614">Plasmid</keyword>
<evidence type="ECO:0000313" key="2">
    <source>
        <dbReference type="Proteomes" id="UP000191806"/>
    </source>
</evidence>
<dbReference type="AlphaFoldDB" id="A0A1V0PDG8"/>
<dbReference type="EMBL" id="CP016746">
    <property type="protein sequence ID" value="ARE27259.1"/>
    <property type="molecule type" value="Genomic_DNA"/>
</dbReference>
<evidence type="ECO:0000313" key="1">
    <source>
        <dbReference type="EMBL" id="ARE27259.1"/>
    </source>
</evidence>
<dbReference type="RefSeq" id="WP_063280841.1">
    <property type="nucleotide sequence ID" value="NZ_CP016746.2"/>
</dbReference>
<gene>
    <name evidence="1" type="ORF">LLJM1_04585</name>
</gene>
<proteinExistence type="predicted"/>
<reference evidence="1 2" key="1">
    <citation type="journal article" date="2017" name="BMC Genomics">
        <title>Comparative and functional genomics of the Lactococcus lactis taxon; insights into evolution and niche adaptation.</title>
        <authorList>
            <person name="Kelleher P."/>
            <person name="Bottacini F."/>
            <person name="Mahony J."/>
            <person name="Kilcawley K.N."/>
            <person name="van Sinderen D."/>
        </authorList>
    </citation>
    <scope>NUCLEOTIDE SEQUENCE [LARGE SCALE GENOMIC DNA]</scope>
    <source>
        <strain evidence="1 2">JM1</strain>
        <plasmid evidence="2">pmpjm1</plasmid>
    </source>
</reference>
<dbReference type="Proteomes" id="UP000191806">
    <property type="component" value="Plasmid pJM1A"/>
</dbReference>
<protein>
    <submittedName>
        <fullName evidence="1">Uncharacterized protein</fullName>
    </submittedName>
</protein>
<geneLocation type="plasmid" evidence="2">
    <name>pmpjm1</name>
</geneLocation>